<organism evidence="4 5">
    <name type="scientific">Bordetella bronchiseptica 00-P-2796</name>
    <dbReference type="NCBI Taxonomy" id="1331199"/>
    <lineage>
        <taxon>Bacteria</taxon>
        <taxon>Pseudomonadati</taxon>
        <taxon>Pseudomonadota</taxon>
        <taxon>Betaproteobacteria</taxon>
        <taxon>Burkholderiales</taxon>
        <taxon>Alcaligenaceae</taxon>
        <taxon>Bordetella</taxon>
    </lineage>
</organism>
<evidence type="ECO:0000313" key="4">
    <source>
        <dbReference type="EMBL" id="KCV37534.1"/>
    </source>
</evidence>
<keyword evidence="5" id="KW-1185">Reference proteome</keyword>
<dbReference type="PANTHER" id="PTHR30024:SF47">
    <property type="entry name" value="TAURINE-BINDING PERIPLASMIC PROTEIN"/>
    <property type="match status" value="1"/>
</dbReference>
<evidence type="ECO:0000313" key="5">
    <source>
        <dbReference type="Proteomes" id="UP000025756"/>
    </source>
</evidence>
<proteinExistence type="inferred from homology"/>
<dbReference type="Gene3D" id="3.40.190.10">
    <property type="entry name" value="Periplasmic binding protein-like II"/>
    <property type="match status" value="2"/>
</dbReference>
<evidence type="ECO:0000256" key="3">
    <source>
        <dbReference type="ARBA" id="ARBA00022729"/>
    </source>
</evidence>
<reference evidence="4 5" key="1">
    <citation type="submission" date="2014-03" db="EMBL/GenBank/DDBJ databases">
        <title>Genome sequence of Bordetella bronchiseptica.</title>
        <authorList>
            <person name="Harvill E."/>
            <person name="Goodfield L.L."/>
            <person name="Ivanov Y.V."/>
            <person name="Meyer J.A."/>
            <person name="Muse S.J."/>
            <person name="Jacobs N."/>
            <person name="Bendor L."/>
            <person name="Smallridge W.E."/>
            <person name="Brinkac L.M."/>
            <person name="Sanka R."/>
            <person name="Kim M."/>
            <person name="Losada L."/>
        </authorList>
    </citation>
    <scope>NUCLEOTIDE SEQUENCE [LARGE SCALE GENOMIC DNA]</scope>
    <source>
        <strain evidence="4 5">00-P-2796</strain>
    </source>
</reference>
<sequence>MKIGFNPLWSDGNVLMFIIRKHGLLRKRGVEAEFPTILTAGLMNEAFVPGNLQIAQSGSLGLLRIIDLKIPAAAVACYPAQRQAFLVPLDSPLKNSLAELKGQQVLKRPAVIGVTIGSSNHLGLLIAAKTLGLKEGEDYILKNMGPGDIITMPKGIDVTGIWEPNVLMMTEFIKNARILELIDRYEVFNGYSYARGELETEAPDVIQAYTDAMVEARLIARRMPEAILKEWIADPSQRGRDPGLIRRDFEIYAVNPKPTINYPFEKAQGFWTDLEIYQANIMAEARVLRRQYSAQDMAAVLRPRYLAKTFEKLGWNVPSRPAFLPPDWSGTVGKPPYPAYGITDLGRQEFPGPGDLARPWTFGGQTYQPT</sequence>
<dbReference type="SUPFAM" id="SSF53850">
    <property type="entry name" value="Periplasmic binding protein-like II"/>
    <property type="match status" value="1"/>
</dbReference>
<comment type="similarity">
    <text evidence="2">Belongs to the bacterial solute-binding protein SsuA/TauA family.</text>
</comment>
<evidence type="ECO:0000256" key="1">
    <source>
        <dbReference type="ARBA" id="ARBA00004418"/>
    </source>
</evidence>
<comment type="caution">
    <text evidence="4">The sequence shown here is derived from an EMBL/GenBank/DDBJ whole genome shotgun (WGS) entry which is preliminary data.</text>
</comment>
<evidence type="ECO:0008006" key="6">
    <source>
        <dbReference type="Google" id="ProtNLM"/>
    </source>
</evidence>
<comment type="subcellular location">
    <subcellularLocation>
        <location evidence="1">Periplasm</location>
    </subcellularLocation>
</comment>
<dbReference type="PANTHER" id="PTHR30024">
    <property type="entry name" value="ALIPHATIC SULFONATES-BINDING PROTEIN-RELATED"/>
    <property type="match status" value="1"/>
</dbReference>
<accession>A0ABR4RJ96</accession>
<gene>
    <name evidence="4" type="ORF">L490_5293</name>
</gene>
<dbReference type="Proteomes" id="UP000025756">
    <property type="component" value="Unassembled WGS sequence"/>
</dbReference>
<evidence type="ECO:0000256" key="2">
    <source>
        <dbReference type="ARBA" id="ARBA00010742"/>
    </source>
</evidence>
<protein>
    <recommendedName>
        <fullName evidence="6">SsuA/THI5-like domain-containing protein</fullName>
    </recommendedName>
</protein>
<name>A0ABR4RJ96_BORBO</name>
<dbReference type="EMBL" id="JGWH01000027">
    <property type="protein sequence ID" value="KCV37534.1"/>
    <property type="molecule type" value="Genomic_DNA"/>
</dbReference>
<keyword evidence="3" id="KW-0732">Signal</keyword>